<accession>A0A7S2SSX7</accession>
<dbReference type="EMBL" id="HBHJ01029874">
    <property type="protein sequence ID" value="CAD9708776.1"/>
    <property type="molecule type" value="Transcribed_RNA"/>
</dbReference>
<reference evidence="1" key="1">
    <citation type="submission" date="2021-01" db="EMBL/GenBank/DDBJ databases">
        <authorList>
            <person name="Corre E."/>
            <person name="Pelletier E."/>
            <person name="Niang G."/>
            <person name="Scheremetjew M."/>
            <person name="Finn R."/>
            <person name="Kale V."/>
            <person name="Holt S."/>
            <person name="Cochrane G."/>
            <person name="Meng A."/>
            <person name="Brown T."/>
            <person name="Cohen L."/>
        </authorList>
    </citation>
    <scope>NUCLEOTIDE SEQUENCE</scope>
    <source>
        <strain evidence="1">CCMP1243</strain>
    </source>
</reference>
<proteinExistence type="predicted"/>
<evidence type="ECO:0000313" key="1">
    <source>
        <dbReference type="EMBL" id="CAD9708776.1"/>
    </source>
</evidence>
<organism evidence="1">
    <name type="scientific">Rhizochromulina marina</name>
    <dbReference type="NCBI Taxonomy" id="1034831"/>
    <lineage>
        <taxon>Eukaryota</taxon>
        <taxon>Sar</taxon>
        <taxon>Stramenopiles</taxon>
        <taxon>Ochrophyta</taxon>
        <taxon>Dictyochophyceae</taxon>
        <taxon>Rhizochromulinales</taxon>
        <taxon>Rhizochromulina</taxon>
    </lineage>
</organism>
<name>A0A7S2SSX7_9STRA</name>
<sequence length="189" mass="21046">MEALAAVLCGCCASQEARDRQERNEVLSKGARFRRKKLTFGFGMGWEDVTMKVKESTATLMWFTSVQEGSNSGEIRLRDVRSVEPKGEIGLTVHSKTGDLLLEVEAVDGQTRDYWVPAIAMAAELPVKGPLPDRPQTSSMRDRAAKQAYFMKRDLELTAKKQLAEQRKAKLMKESGGLKYTALAMASRD</sequence>
<gene>
    <name evidence="1" type="ORF">RMAR1173_LOCUS19768</name>
</gene>
<dbReference type="AlphaFoldDB" id="A0A7S2SSX7"/>
<evidence type="ECO:0008006" key="2">
    <source>
        <dbReference type="Google" id="ProtNLM"/>
    </source>
</evidence>
<protein>
    <recommendedName>
        <fullName evidence="2">PH domain-containing protein</fullName>
    </recommendedName>
</protein>